<dbReference type="Proteomes" id="UP000756530">
    <property type="component" value="Unassembled WGS sequence"/>
</dbReference>
<comment type="caution">
    <text evidence="2">The sequence shown here is derived from an EMBL/GenBank/DDBJ whole genome shotgun (WGS) entry which is preliminary data.</text>
</comment>
<keyword evidence="2" id="KW-0378">Hydrolase</keyword>
<dbReference type="EMBL" id="JAHUZE010000001">
    <property type="protein sequence ID" value="MBV7378233.1"/>
    <property type="molecule type" value="Genomic_DNA"/>
</dbReference>
<dbReference type="PANTHER" id="PTHR43798:SF29">
    <property type="entry name" value="AB HYDROLASE-1 DOMAIN-CONTAINING PROTEIN"/>
    <property type="match status" value="1"/>
</dbReference>
<sequence>MKEPILLIPGACCDSRVFAAQIPYLSKTHVVQVAHLADAASIREMAADTIHNAPPRFALCGYDMGGMVAMEILRRVPERVTRLCLISTTPVTESPEQAAWREPQIVKAQAGRLGEAVKEALPTEALAPGERRDATMRVMQDMAETLGAETFVRHSRAMQRRPDSQKVLTVTRVPTLVMCGAHDTITSEKRHTFMAELIPYAELAVIDDAGHVPTLETPEKTNIALGAWMELPMLPR</sequence>
<dbReference type="InterPro" id="IPR000073">
    <property type="entry name" value="AB_hydrolase_1"/>
</dbReference>
<proteinExistence type="predicted"/>
<dbReference type="Pfam" id="PF12697">
    <property type="entry name" value="Abhydrolase_6"/>
    <property type="match status" value="1"/>
</dbReference>
<evidence type="ECO:0000313" key="2">
    <source>
        <dbReference type="EMBL" id="MBV7378233.1"/>
    </source>
</evidence>
<dbReference type="PANTHER" id="PTHR43798">
    <property type="entry name" value="MONOACYLGLYCEROL LIPASE"/>
    <property type="match status" value="1"/>
</dbReference>
<name>A0ABS6SZ32_9RHOB</name>
<dbReference type="RefSeq" id="WP_218391077.1">
    <property type="nucleotide sequence ID" value="NZ_JAHUZE010000001.1"/>
</dbReference>
<gene>
    <name evidence="2" type="ORF">KJP28_04805</name>
</gene>
<organism evidence="2 3">
    <name type="scientific">Maritimibacter dapengensis</name>
    <dbReference type="NCBI Taxonomy" id="2836868"/>
    <lineage>
        <taxon>Bacteria</taxon>
        <taxon>Pseudomonadati</taxon>
        <taxon>Pseudomonadota</taxon>
        <taxon>Alphaproteobacteria</taxon>
        <taxon>Rhodobacterales</taxon>
        <taxon>Roseobacteraceae</taxon>
        <taxon>Maritimibacter</taxon>
    </lineage>
</organism>
<evidence type="ECO:0000259" key="1">
    <source>
        <dbReference type="Pfam" id="PF12697"/>
    </source>
</evidence>
<dbReference type="InterPro" id="IPR050266">
    <property type="entry name" value="AB_hydrolase_sf"/>
</dbReference>
<reference evidence="2 3" key="1">
    <citation type="submission" date="2021-05" db="EMBL/GenBank/DDBJ databases">
        <title>Culturable bacteria isolated from Daya Bay.</title>
        <authorList>
            <person name="Zheng W."/>
            <person name="Yu S."/>
            <person name="Huang Y."/>
        </authorList>
    </citation>
    <scope>NUCLEOTIDE SEQUENCE [LARGE SCALE GENOMIC DNA]</scope>
    <source>
        <strain evidence="2 3">DP4N28-5</strain>
    </source>
</reference>
<accession>A0ABS6SZ32</accession>
<feature type="domain" description="AB hydrolase-1" evidence="1">
    <location>
        <begin position="6"/>
        <end position="221"/>
    </location>
</feature>
<evidence type="ECO:0000313" key="3">
    <source>
        <dbReference type="Proteomes" id="UP000756530"/>
    </source>
</evidence>
<dbReference type="GO" id="GO:0016787">
    <property type="term" value="F:hydrolase activity"/>
    <property type="evidence" value="ECO:0007669"/>
    <property type="project" value="UniProtKB-KW"/>
</dbReference>
<keyword evidence="3" id="KW-1185">Reference proteome</keyword>
<protein>
    <submittedName>
        <fullName evidence="2">Alpha/beta hydrolase</fullName>
    </submittedName>
</protein>